<reference evidence="1" key="1">
    <citation type="submission" date="2014-11" db="EMBL/GenBank/DDBJ databases">
        <authorList>
            <person name="Amaro Gonzalez C."/>
        </authorList>
    </citation>
    <scope>NUCLEOTIDE SEQUENCE</scope>
</reference>
<proteinExistence type="predicted"/>
<evidence type="ECO:0000313" key="1">
    <source>
        <dbReference type="EMBL" id="JAH36892.1"/>
    </source>
</evidence>
<sequence length="22" mass="2610">MFLWFSIASLFVQQKMEADFNG</sequence>
<protein>
    <submittedName>
        <fullName evidence="1">Uncharacterized protein</fullName>
    </submittedName>
</protein>
<dbReference type="EMBL" id="GBXM01071685">
    <property type="protein sequence ID" value="JAH36892.1"/>
    <property type="molecule type" value="Transcribed_RNA"/>
</dbReference>
<reference evidence="1" key="2">
    <citation type="journal article" date="2015" name="Fish Shellfish Immunol.">
        <title>Early steps in the European eel (Anguilla anguilla)-Vibrio vulnificus interaction in the gills: Role of the RtxA13 toxin.</title>
        <authorList>
            <person name="Callol A."/>
            <person name="Pajuelo D."/>
            <person name="Ebbesson L."/>
            <person name="Teles M."/>
            <person name="MacKenzie S."/>
            <person name="Amaro C."/>
        </authorList>
    </citation>
    <scope>NUCLEOTIDE SEQUENCE</scope>
</reference>
<organism evidence="1">
    <name type="scientific">Anguilla anguilla</name>
    <name type="common">European freshwater eel</name>
    <name type="synonym">Muraena anguilla</name>
    <dbReference type="NCBI Taxonomy" id="7936"/>
    <lineage>
        <taxon>Eukaryota</taxon>
        <taxon>Metazoa</taxon>
        <taxon>Chordata</taxon>
        <taxon>Craniata</taxon>
        <taxon>Vertebrata</taxon>
        <taxon>Euteleostomi</taxon>
        <taxon>Actinopterygii</taxon>
        <taxon>Neopterygii</taxon>
        <taxon>Teleostei</taxon>
        <taxon>Anguilliformes</taxon>
        <taxon>Anguillidae</taxon>
        <taxon>Anguilla</taxon>
    </lineage>
</organism>
<accession>A0A0E9S6R8</accession>
<dbReference type="AlphaFoldDB" id="A0A0E9S6R8"/>
<name>A0A0E9S6R8_ANGAN</name>